<dbReference type="Proteomes" id="UP000187074">
    <property type="component" value="Unassembled WGS sequence"/>
</dbReference>
<evidence type="ECO:0008006" key="3">
    <source>
        <dbReference type="Google" id="ProtNLM"/>
    </source>
</evidence>
<dbReference type="PANTHER" id="PTHR34822">
    <property type="entry name" value="GRPB DOMAIN PROTEIN (AFU_ORTHOLOGUE AFUA_1G01530)"/>
    <property type="match status" value="1"/>
</dbReference>
<dbReference type="OrthoDB" id="9799092at2"/>
<dbReference type="STRING" id="1401.BK123_25845"/>
<comment type="caution">
    <text evidence="1">The sequence shown here is derived from an EMBL/GenBank/DDBJ whole genome shotgun (WGS) entry which is preliminary data.</text>
</comment>
<dbReference type="InterPro" id="IPR043519">
    <property type="entry name" value="NT_sf"/>
</dbReference>
<protein>
    <recommendedName>
        <fullName evidence="3">GrpB family protein</fullName>
    </recommendedName>
</protein>
<dbReference type="Pfam" id="PF04229">
    <property type="entry name" value="GrpB"/>
    <property type="match status" value="1"/>
</dbReference>
<dbReference type="EMBL" id="MRTF01000009">
    <property type="protein sequence ID" value="OME89786.1"/>
    <property type="molecule type" value="Genomic_DNA"/>
</dbReference>
<dbReference type="PANTHER" id="PTHR34822:SF1">
    <property type="entry name" value="GRPB FAMILY PROTEIN"/>
    <property type="match status" value="1"/>
</dbReference>
<dbReference type="InterPro" id="IPR007344">
    <property type="entry name" value="GrpB/CoaE"/>
</dbReference>
<accession>A0A1R1AW19</accession>
<sequence length="174" mass="20541">MEEVIVTPYNPDWKDEFEREKAKIESALKGLDVHIEHIGSTSVMGLGSKPTIDMMAGILSLTLVNEQYIENLARIGYEYVFKPEFPERLFFRRGQWRAGTHHLHVYKYQGQQWNDQILFREYLMNHPDTRDQYYTLKKVLESQYKHDRVAYTNGKADFIREVIHKARLDTDGVS</sequence>
<dbReference type="AlphaFoldDB" id="A0A1R1AW19"/>
<reference evidence="1 2" key="1">
    <citation type="submission" date="2016-11" db="EMBL/GenBank/DDBJ databases">
        <title>Paenibacillus species isolates.</title>
        <authorList>
            <person name="Beno S.M."/>
        </authorList>
    </citation>
    <scope>NUCLEOTIDE SEQUENCE [LARGE SCALE GENOMIC DNA]</scope>
    <source>
        <strain evidence="1 2">FSL F4-0100</strain>
    </source>
</reference>
<dbReference type="RefSeq" id="WP_076325213.1">
    <property type="nucleotide sequence ID" value="NZ_MRTF01000009.1"/>
</dbReference>
<name>A0A1R1AW19_PAELA</name>
<organism evidence="1 2">
    <name type="scientific">Paenibacillus lautus</name>
    <name type="common">Bacillus lautus</name>
    <dbReference type="NCBI Taxonomy" id="1401"/>
    <lineage>
        <taxon>Bacteria</taxon>
        <taxon>Bacillati</taxon>
        <taxon>Bacillota</taxon>
        <taxon>Bacilli</taxon>
        <taxon>Bacillales</taxon>
        <taxon>Paenibacillaceae</taxon>
        <taxon>Paenibacillus</taxon>
    </lineage>
</organism>
<evidence type="ECO:0000313" key="1">
    <source>
        <dbReference type="EMBL" id="OME89786.1"/>
    </source>
</evidence>
<gene>
    <name evidence="1" type="ORF">BK123_25845</name>
</gene>
<proteinExistence type="predicted"/>
<dbReference type="Gene3D" id="3.30.460.10">
    <property type="entry name" value="Beta Polymerase, domain 2"/>
    <property type="match status" value="1"/>
</dbReference>
<dbReference type="SUPFAM" id="SSF81301">
    <property type="entry name" value="Nucleotidyltransferase"/>
    <property type="match status" value="1"/>
</dbReference>
<evidence type="ECO:0000313" key="2">
    <source>
        <dbReference type="Proteomes" id="UP000187074"/>
    </source>
</evidence>